<sequence>MTEKHEYKNLLAPAKHPDDVNRITELSSILMNGGRLVYLTVVREKNFLETQKEWRKASKVLEKNRERTFERKARVFPKIRYSDTIWKGVLDHVVLLVCVSYEGRGGVEGLVPTHSR</sequence>
<protein>
    <submittedName>
        <fullName evidence="1">Uncharacterized protein</fullName>
    </submittedName>
</protein>
<evidence type="ECO:0000313" key="1">
    <source>
        <dbReference type="EMBL" id="KXB06088.1"/>
    </source>
</evidence>
<organism evidence="1 2">
    <name type="scientific">candidate division MSBL1 archaeon SCGC-AAA382C18</name>
    <dbReference type="NCBI Taxonomy" id="1698281"/>
    <lineage>
        <taxon>Archaea</taxon>
        <taxon>Methanobacteriati</taxon>
        <taxon>Methanobacteriota</taxon>
        <taxon>candidate division MSBL1</taxon>
    </lineage>
</organism>
<dbReference type="Proteomes" id="UP000070404">
    <property type="component" value="Unassembled WGS sequence"/>
</dbReference>
<comment type="caution">
    <text evidence="1">The sequence shown here is derived from an EMBL/GenBank/DDBJ whole genome shotgun (WGS) entry which is preliminary data.</text>
</comment>
<gene>
    <name evidence="1" type="ORF">AKJ52_02580</name>
</gene>
<name>A0A133VI23_9EURY</name>
<proteinExistence type="predicted"/>
<dbReference type="EMBL" id="LHYF01000051">
    <property type="protein sequence ID" value="KXB06088.1"/>
    <property type="molecule type" value="Genomic_DNA"/>
</dbReference>
<reference evidence="1 2" key="1">
    <citation type="journal article" date="2016" name="Sci. Rep.">
        <title>Metabolic traits of an uncultured archaeal lineage -MSBL1- from brine pools of the Red Sea.</title>
        <authorList>
            <person name="Mwirichia R."/>
            <person name="Alam I."/>
            <person name="Rashid M."/>
            <person name="Vinu M."/>
            <person name="Ba-Alawi W."/>
            <person name="Anthony Kamau A."/>
            <person name="Kamanda Ngugi D."/>
            <person name="Goker M."/>
            <person name="Klenk H.P."/>
            <person name="Bajic V."/>
            <person name="Stingl U."/>
        </authorList>
    </citation>
    <scope>NUCLEOTIDE SEQUENCE [LARGE SCALE GENOMIC DNA]</scope>
    <source>
        <strain evidence="1">SCGC-AAA382C18</strain>
    </source>
</reference>
<keyword evidence="2" id="KW-1185">Reference proteome</keyword>
<evidence type="ECO:0000313" key="2">
    <source>
        <dbReference type="Proteomes" id="UP000070404"/>
    </source>
</evidence>
<accession>A0A133VI23</accession>
<dbReference type="AlphaFoldDB" id="A0A133VI23"/>